<protein>
    <submittedName>
        <fullName evidence="2">Uncharacterized protein</fullName>
    </submittedName>
</protein>
<gene>
    <name evidence="2" type="ORF">SAMN05421799_1243</name>
</gene>
<keyword evidence="3" id="KW-1185">Reference proteome</keyword>
<feature type="transmembrane region" description="Helical" evidence="1">
    <location>
        <begin position="75"/>
        <end position="95"/>
    </location>
</feature>
<reference evidence="3" key="1">
    <citation type="submission" date="2017-01" db="EMBL/GenBank/DDBJ databases">
        <authorList>
            <person name="Varghese N."/>
            <person name="Submissions S."/>
        </authorList>
    </citation>
    <scope>NUCLEOTIDE SEQUENCE [LARGE SCALE GENOMIC DNA]</scope>
    <source>
        <strain evidence="3">DSM 16176</strain>
    </source>
</reference>
<organism evidence="2 3">
    <name type="scientific">Alicyclobacillus vulcanalis</name>
    <dbReference type="NCBI Taxonomy" id="252246"/>
    <lineage>
        <taxon>Bacteria</taxon>
        <taxon>Bacillati</taxon>
        <taxon>Bacillota</taxon>
        <taxon>Bacilli</taxon>
        <taxon>Bacillales</taxon>
        <taxon>Alicyclobacillaceae</taxon>
        <taxon>Alicyclobacillus</taxon>
    </lineage>
</organism>
<dbReference type="STRING" id="252246.SAMN05421799_1243"/>
<dbReference type="AlphaFoldDB" id="A0A1N7PX63"/>
<keyword evidence="1" id="KW-0812">Transmembrane</keyword>
<proteinExistence type="predicted"/>
<accession>A0A1N7PX63</accession>
<dbReference type="Proteomes" id="UP000186156">
    <property type="component" value="Unassembled WGS sequence"/>
</dbReference>
<keyword evidence="1" id="KW-0472">Membrane</keyword>
<evidence type="ECO:0000313" key="3">
    <source>
        <dbReference type="Proteomes" id="UP000186156"/>
    </source>
</evidence>
<evidence type="ECO:0000256" key="1">
    <source>
        <dbReference type="SAM" id="Phobius"/>
    </source>
</evidence>
<dbReference type="EMBL" id="FTOO01000024">
    <property type="protein sequence ID" value="SIT15155.1"/>
    <property type="molecule type" value="Genomic_DNA"/>
</dbReference>
<keyword evidence="1" id="KW-1133">Transmembrane helix</keyword>
<name>A0A1N7PX63_9BACL</name>
<sequence length="110" mass="12191">MDPGFSRLGWRGLCVARHRVDSWIVVSGIRKTWFSATSTRRPGRASVSPWIGYRVAPPFMGHHVLPLHGSIATRGTLSVVIEIVFVILTVVALLVRAARIDDFPNPSNEM</sequence>
<evidence type="ECO:0000313" key="2">
    <source>
        <dbReference type="EMBL" id="SIT15155.1"/>
    </source>
</evidence>